<evidence type="ECO:0000313" key="2">
    <source>
        <dbReference type="Proteomes" id="UP000198761"/>
    </source>
</evidence>
<sequence length="106" mass="11731">MRNLYPVIFQTGLKEARNEGGIVEAHSLEDAKKVGNTWTGDWRIYLRIGDQAALLVVQRTLQPREFKTIAGLISFGVELGLTTVPVPLKKGEKATWTHGTEADPQS</sequence>
<reference evidence="1 2" key="1">
    <citation type="submission" date="2016-10" db="EMBL/GenBank/DDBJ databases">
        <authorList>
            <person name="de Groot N.N."/>
        </authorList>
    </citation>
    <scope>NUCLEOTIDE SEQUENCE [LARGE SCALE GENOMIC DNA]</scope>
    <source>
        <strain evidence="1 2">DSM 3857</strain>
    </source>
</reference>
<name>A0A1H8NWZ0_9RHOB</name>
<dbReference type="AlphaFoldDB" id="A0A1H8NWZ0"/>
<evidence type="ECO:0000313" key="1">
    <source>
        <dbReference type="EMBL" id="SEO34170.1"/>
    </source>
</evidence>
<dbReference type="STRING" id="933059.SAMN04488103_1258"/>
<dbReference type="Proteomes" id="UP000198761">
    <property type="component" value="Unassembled WGS sequence"/>
</dbReference>
<organism evidence="1 2">
    <name type="scientific">Gemmobacter aquatilis</name>
    <dbReference type="NCBI Taxonomy" id="933059"/>
    <lineage>
        <taxon>Bacteria</taxon>
        <taxon>Pseudomonadati</taxon>
        <taxon>Pseudomonadota</taxon>
        <taxon>Alphaproteobacteria</taxon>
        <taxon>Rhodobacterales</taxon>
        <taxon>Paracoccaceae</taxon>
        <taxon>Gemmobacter</taxon>
    </lineage>
</organism>
<dbReference type="EMBL" id="FOCE01000025">
    <property type="protein sequence ID" value="SEO34170.1"/>
    <property type="molecule type" value="Genomic_DNA"/>
</dbReference>
<keyword evidence="2" id="KW-1185">Reference proteome</keyword>
<proteinExistence type="predicted"/>
<accession>A0A1H8NWZ0</accession>
<gene>
    <name evidence="1" type="ORF">SAMN04488103_1258</name>
</gene>
<protein>
    <submittedName>
        <fullName evidence="1">Uncharacterized protein</fullName>
    </submittedName>
</protein>